<accession>A0ABP0GLT2</accession>
<dbReference type="Proteomes" id="UP001642483">
    <property type="component" value="Unassembled WGS sequence"/>
</dbReference>
<dbReference type="InterPro" id="IPR005178">
    <property type="entry name" value="Ostalpha/TMEM184C"/>
</dbReference>
<dbReference type="Pfam" id="PF03619">
    <property type="entry name" value="Solute_trans_a"/>
    <property type="match status" value="1"/>
</dbReference>
<proteinExistence type="predicted"/>
<dbReference type="SMART" id="SM01417">
    <property type="entry name" value="Solute_trans_a"/>
    <property type="match status" value="1"/>
</dbReference>
<keyword evidence="7" id="KW-1185">Reference proteome</keyword>
<dbReference type="PANTHER" id="PTHR23423">
    <property type="entry name" value="ORGANIC SOLUTE TRANSPORTER-RELATED"/>
    <property type="match status" value="1"/>
</dbReference>
<comment type="caution">
    <text evidence="6">The sequence shown here is derived from an EMBL/GenBank/DDBJ whole genome shotgun (WGS) entry which is preliminary data.</text>
</comment>
<keyword evidence="2 5" id="KW-0812">Transmembrane</keyword>
<feature type="transmembrane region" description="Helical" evidence="5">
    <location>
        <begin position="200"/>
        <end position="223"/>
    </location>
</feature>
<evidence type="ECO:0008006" key="8">
    <source>
        <dbReference type="Google" id="ProtNLM"/>
    </source>
</evidence>
<evidence type="ECO:0000313" key="6">
    <source>
        <dbReference type="EMBL" id="CAK8692677.1"/>
    </source>
</evidence>
<name>A0ABP0GLT2_CLALP</name>
<evidence type="ECO:0000256" key="3">
    <source>
        <dbReference type="ARBA" id="ARBA00022989"/>
    </source>
</evidence>
<feature type="transmembrane region" description="Helical" evidence="5">
    <location>
        <begin position="27"/>
        <end position="48"/>
    </location>
</feature>
<feature type="transmembrane region" description="Helical" evidence="5">
    <location>
        <begin position="244"/>
        <end position="266"/>
    </location>
</feature>
<evidence type="ECO:0000256" key="2">
    <source>
        <dbReference type="ARBA" id="ARBA00022692"/>
    </source>
</evidence>
<comment type="subcellular location">
    <subcellularLocation>
        <location evidence="1">Membrane</location>
        <topology evidence="1">Multi-pass membrane protein</topology>
    </subcellularLocation>
</comment>
<feature type="transmembrane region" description="Helical" evidence="5">
    <location>
        <begin position="68"/>
        <end position="90"/>
    </location>
</feature>
<evidence type="ECO:0000313" key="7">
    <source>
        <dbReference type="Proteomes" id="UP001642483"/>
    </source>
</evidence>
<protein>
    <recommendedName>
        <fullName evidence="8">Transmembrane protein 184B</fullName>
    </recommendedName>
</protein>
<feature type="transmembrane region" description="Helical" evidence="5">
    <location>
        <begin position="286"/>
        <end position="306"/>
    </location>
</feature>
<keyword evidence="3 5" id="KW-1133">Transmembrane helix</keyword>
<gene>
    <name evidence="6" type="ORF">CVLEPA_LOCUS25929</name>
</gene>
<reference evidence="6 7" key="1">
    <citation type="submission" date="2024-02" db="EMBL/GenBank/DDBJ databases">
        <authorList>
            <person name="Daric V."/>
            <person name="Darras S."/>
        </authorList>
    </citation>
    <scope>NUCLEOTIDE SEQUENCE [LARGE SCALE GENOMIC DNA]</scope>
</reference>
<organism evidence="6 7">
    <name type="scientific">Clavelina lepadiformis</name>
    <name type="common">Light-bulb sea squirt</name>
    <name type="synonym">Ascidia lepadiformis</name>
    <dbReference type="NCBI Taxonomy" id="159417"/>
    <lineage>
        <taxon>Eukaryota</taxon>
        <taxon>Metazoa</taxon>
        <taxon>Chordata</taxon>
        <taxon>Tunicata</taxon>
        <taxon>Ascidiacea</taxon>
        <taxon>Aplousobranchia</taxon>
        <taxon>Clavelinidae</taxon>
        <taxon>Clavelina</taxon>
    </lineage>
</organism>
<keyword evidence="4 5" id="KW-0472">Membrane</keyword>
<sequence>MDTPGFNNSTSELGNVSTGKPEVQSLVFMQTVACKAVSGIFTWAAILITCHQIYKHLRYYTVPTEQRWIMRILFFVPFYGFDSWLSLMLFNQNELYIYVDTIRNCYEAFVIYSFLSLCYEGYLGGESAIMTEIRGKPVRTSWINCTCCLAGKTYSIGTLRFCKQATLQFCIIKPPLAIITLILQSYDLYRDGDFNVHSGYLYITIIYNISVSFALFALALFYYATQDILRPYDPVLKFIVVKSVIFLSFWQGVLLSVLEAAGAITAVSVGGSSEQDLNVGTVAAGVQNFIICIEMFFAAIALRYAFPYQIYQEKQPDKDEGMMMKSISSSLRETINPRDVLQDAIHNFSYKYKDYIQYSGNEPVTAPHGSRQTGTNPATLSYEYHDEFSDSSDECSTKRADPKLTNGVVATGNKGLTYYTTPERTPKRAYATRIAKPGGGACASTYLLQGVNENEKLNLLSSDDEI</sequence>
<dbReference type="EMBL" id="CAWYQH010000130">
    <property type="protein sequence ID" value="CAK8692677.1"/>
    <property type="molecule type" value="Genomic_DNA"/>
</dbReference>
<evidence type="ECO:0000256" key="5">
    <source>
        <dbReference type="SAM" id="Phobius"/>
    </source>
</evidence>
<evidence type="ECO:0000256" key="1">
    <source>
        <dbReference type="ARBA" id="ARBA00004141"/>
    </source>
</evidence>
<evidence type="ECO:0000256" key="4">
    <source>
        <dbReference type="ARBA" id="ARBA00023136"/>
    </source>
</evidence>